<keyword evidence="1" id="KW-0732">Signal</keyword>
<accession>A0A0A5I051</accession>
<evidence type="ECO:0000256" key="1">
    <source>
        <dbReference type="SAM" id="SignalP"/>
    </source>
</evidence>
<sequence length="170" mass="18424">MKKLALIALSLSSFMASATTLHVSPEFKIGPYAGSGISGAGLQLGVTDVLGLDALYVSYSHTEAEILLDEDKLTTYRLGGQYQLVDKPMKMALQLEAGMVQYEGHREYVWSDQSKSAEGKGASISGAWVIFVNDNVGFRVGADINYIDQKNTLFGTNWSAMFSSGVVLHF</sequence>
<dbReference type="Proteomes" id="UP000030451">
    <property type="component" value="Unassembled WGS sequence"/>
</dbReference>
<evidence type="ECO:0000313" key="2">
    <source>
        <dbReference type="EMBL" id="KGY09129.1"/>
    </source>
</evidence>
<dbReference type="EMBL" id="JRWP01000008">
    <property type="protein sequence ID" value="KGY09129.1"/>
    <property type="molecule type" value="Genomic_DNA"/>
</dbReference>
<name>A0A0A5I051_PHOS4</name>
<evidence type="ECO:0008006" key="4">
    <source>
        <dbReference type="Google" id="ProtNLM"/>
    </source>
</evidence>
<evidence type="ECO:0000313" key="3">
    <source>
        <dbReference type="Proteomes" id="UP000030451"/>
    </source>
</evidence>
<dbReference type="AlphaFoldDB" id="A0A0A5I051"/>
<proteinExistence type="predicted"/>
<gene>
    <name evidence="2" type="ORF">NM06_07655</name>
</gene>
<dbReference type="STRING" id="379097.SE23_01745"/>
<comment type="caution">
    <text evidence="2">The sequence shown here is derived from an EMBL/GenBank/DDBJ whole genome shotgun (WGS) entry which is preliminary data.</text>
</comment>
<reference evidence="2 3" key="1">
    <citation type="submission" date="2014-10" db="EMBL/GenBank/DDBJ databases">
        <title>Genome sequencing of Vibrio sinaloensis T08.</title>
        <authorList>
            <person name="Chan K.-G."/>
            <person name="Mohamad N.I."/>
        </authorList>
    </citation>
    <scope>NUCLEOTIDE SEQUENCE [LARGE SCALE GENOMIC DNA]</scope>
    <source>
        <strain evidence="2 3">T08</strain>
    </source>
</reference>
<feature type="signal peptide" evidence="1">
    <location>
        <begin position="1"/>
        <end position="18"/>
    </location>
</feature>
<dbReference type="RefSeq" id="WP_038189757.1">
    <property type="nucleotide sequence ID" value="NZ_JRWP01000008.1"/>
</dbReference>
<feature type="chain" id="PRO_5002022432" description="Outer membrane protein beta-barrel domain-containing protein" evidence="1">
    <location>
        <begin position="19"/>
        <end position="170"/>
    </location>
</feature>
<organism evidence="2 3">
    <name type="scientific">Photobacterium sp. (strain ATCC 43367)</name>
    <dbReference type="NCBI Taxonomy" id="379097"/>
    <lineage>
        <taxon>Bacteria</taxon>
        <taxon>Pseudomonadati</taxon>
        <taxon>Pseudomonadota</taxon>
        <taxon>Gammaproteobacteria</taxon>
        <taxon>Vibrionales</taxon>
        <taxon>Vibrionaceae</taxon>
        <taxon>Vibrio</taxon>
        <taxon>Vibrio oreintalis group</taxon>
    </lineage>
</organism>
<protein>
    <recommendedName>
        <fullName evidence="4">Outer membrane protein beta-barrel domain-containing protein</fullName>
    </recommendedName>
</protein>
<dbReference type="OrthoDB" id="5897825at2"/>